<accession>A0A4Q2AZ40</accession>
<evidence type="ECO:0000313" key="2">
    <source>
        <dbReference type="EMBL" id="RXV74717.1"/>
    </source>
</evidence>
<dbReference type="AlphaFoldDB" id="A0A4Q2AZ40"/>
<gene>
    <name evidence="2" type="ORF">D6C19_04250</name>
</gene>
<comment type="caution">
    <text evidence="2">The sequence shown here is derived from an EMBL/GenBank/DDBJ whole genome shotgun (WGS) entry which is preliminary data.</text>
</comment>
<evidence type="ECO:0000313" key="3">
    <source>
        <dbReference type="Proteomes" id="UP000289316"/>
    </source>
</evidence>
<dbReference type="SUPFAM" id="SSF53474">
    <property type="entry name" value="alpha/beta-Hydrolases"/>
    <property type="match status" value="1"/>
</dbReference>
<organism evidence="2 3">
    <name type="scientific">Ligilactobacillus murinus</name>
    <dbReference type="NCBI Taxonomy" id="1622"/>
    <lineage>
        <taxon>Bacteria</taxon>
        <taxon>Bacillati</taxon>
        <taxon>Bacillota</taxon>
        <taxon>Bacilli</taxon>
        <taxon>Lactobacillales</taxon>
        <taxon>Lactobacillaceae</taxon>
        <taxon>Ligilactobacillus</taxon>
    </lineage>
</organism>
<dbReference type="Gene3D" id="3.40.50.1820">
    <property type="entry name" value="alpha/beta hydrolase"/>
    <property type="match status" value="1"/>
</dbReference>
<feature type="domain" description="T6SS Tle3 phospholipase effector alpha/beta" evidence="1">
    <location>
        <begin position="158"/>
        <end position="261"/>
    </location>
</feature>
<dbReference type="Proteomes" id="UP000289316">
    <property type="component" value="Unassembled WGS sequence"/>
</dbReference>
<name>A0A4Q2AZ40_9LACO</name>
<dbReference type="InterPro" id="IPR056221">
    <property type="entry name" value="Tle3_ab_dom"/>
</dbReference>
<dbReference type="EMBL" id="QZFR01000022">
    <property type="protein sequence ID" value="RXV74717.1"/>
    <property type="molecule type" value="Genomic_DNA"/>
</dbReference>
<proteinExistence type="predicted"/>
<reference evidence="2 3" key="1">
    <citation type="submission" date="2018-09" db="EMBL/GenBank/DDBJ databases">
        <title>Murine metabolic-syndrome-specific gut microbial biobank.</title>
        <authorList>
            <person name="Liu C."/>
        </authorList>
    </citation>
    <scope>NUCLEOTIDE SEQUENCE [LARGE SCALE GENOMIC DNA]</scope>
    <source>
        <strain evidence="2 3">C-30</strain>
    </source>
</reference>
<dbReference type="RefSeq" id="WP_119448238.1">
    <property type="nucleotide sequence ID" value="NZ_CP120352.1"/>
</dbReference>
<evidence type="ECO:0000259" key="1">
    <source>
        <dbReference type="Pfam" id="PF24322"/>
    </source>
</evidence>
<dbReference type="InterPro" id="IPR029058">
    <property type="entry name" value="AB_hydrolase_fold"/>
</dbReference>
<dbReference type="OrthoDB" id="2243811at2"/>
<sequence length="513" mass="57543">MTDLTGSDNIYATLSQSSYPNRKNIFGEIYNFVDLSEETSNNLNVYNHSVPFTFPHAKDAYGNDTSKVYLQPDKLETLKEKSLFGEEKTYQKGLLTDEKAGYNSYYVTDTPKLNKETKHTYFATRGSDGMSLNTLNDWVNNNGSFTLFNAYIPQAKLANKAMQAKISELRKKAPNATMAVTGHSLGTMVSIQAVANLPKEDIAKLDKIVLFQGPDARESINKMSKQAQANIQALEEQGKIEYYVNAFDIVSMLNRNKKDVDEIGKVHYLLPKSFTTTFDFDAKYGSSHDFGQYQINADGTLKEANLNEHGYIFAAGIKISHLLDKYLDRLVKSTGANVSSGKLLSLLLSDGALYAKFQQEYQAIVNEAKLASQWQGKVTSLQQQLTTASGSQKIALQEELAQTVATKARDVGEEYATIFKNAQQELEDEITSLAQEIAQGAYALRKYLSDAEIEEMIAPYTKERLWDNEQATQNRQLVRQYQTKTANFSKNLLRVAKNIQEDDAKASKELFKN</sequence>
<protein>
    <submittedName>
        <fullName evidence="2">Cutinase family protein</fullName>
    </submittedName>
</protein>
<dbReference type="Pfam" id="PF24322">
    <property type="entry name" value="Tle3"/>
    <property type="match status" value="1"/>
</dbReference>